<dbReference type="Proteomes" id="UP000236311">
    <property type="component" value="Unassembled WGS sequence"/>
</dbReference>
<feature type="compositionally biased region" description="Basic and acidic residues" evidence="1">
    <location>
        <begin position="409"/>
        <end position="418"/>
    </location>
</feature>
<evidence type="ECO:0000313" key="2">
    <source>
        <dbReference type="EMBL" id="SOY30980.1"/>
    </source>
</evidence>
<dbReference type="RefSeq" id="WP_103240998.1">
    <property type="nucleotide sequence ID" value="NZ_JANJZD010000045.1"/>
</dbReference>
<dbReference type="AlphaFoldDB" id="A0A2K4ZKK6"/>
<feature type="region of interest" description="Disordered" evidence="1">
    <location>
        <begin position="382"/>
        <end position="428"/>
    </location>
</feature>
<dbReference type="OrthoDB" id="2491at2"/>
<feature type="compositionally biased region" description="Low complexity" evidence="1">
    <location>
        <begin position="385"/>
        <end position="400"/>
    </location>
</feature>
<sequence length="428" mass="48676">MKFFDYLFHGKKLQVIDSYFKMLNGYSPTFTSFNGGVYEMDLTRVAINSFATHCSKLKPEIEGSALKHLERVLQYKPNYFMDTTKFIKRLATILAVEHTAFIVPIEDETGNLCGFYPLRAQRCEVVEAAGRVYLRYLFASGEYGAIEFEKVGIMTDFEYSDDLFGEDNSTLKPTMQLIHTQNEGIINAVKNSANIRFLAKVANLLKPEDIKAERERFTEENLSADNKSGMIIYDNKFSDLKQVESKPYTPNALQMQQIQDNVCTHFGTNMDILQNKFNEETWNAYYEGKIEPFAIQLSLVMSNMAFSQRELAHGNAITFSANRLQYASNATKLQVSTQLFDRALLNRNGVMDIWNMPHVEDGEKYYIRKEYTEVSQLGKNEEKQQIIIQQMPQPGQQAAGTEPGEEPAPDDKGQKEGVTDADQTGQGV</sequence>
<dbReference type="InterPro" id="IPR006944">
    <property type="entry name" value="Phage/GTA_portal"/>
</dbReference>
<keyword evidence="3" id="KW-1185">Reference proteome</keyword>
<dbReference type="Pfam" id="PF04860">
    <property type="entry name" value="Phage_portal"/>
    <property type="match status" value="1"/>
</dbReference>
<organism evidence="2 3">
    <name type="scientific">Acetatifactor muris</name>
    <dbReference type="NCBI Taxonomy" id="879566"/>
    <lineage>
        <taxon>Bacteria</taxon>
        <taxon>Bacillati</taxon>
        <taxon>Bacillota</taxon>
        <taxon>Clostridia</taxon>
        <taxon>Lachnospirales</taxon>
        <taxon>Lachnospiraceae</taxon>
        <taxon>Acetatifactor</taxon>
    </lineage>
</organism>
<evidence type="ECO:0000313" key="3">
    <source>
        <dbReference type="Proteomes" id="UP000236311"/>
    </source>
</evidence>
<protein>
    <submittedName>
        <fullName evidence="2">Phage portal protein</fullName>
    </submittedName>
</protein>
<gene>
    <name evidence="2" type="ORF">AMURIS_03714</name>
</gene>
<dbReference type="EMBL" id="OFSM01000021">
    <property type="protein sequence ID" value="SOY30980.1"/>
    <property type="molecule type" value="Genomic_DNA"/>
</dbReference>
<accession>A0A2K4ZKK6</accession>
<reference evidence="2 3" key="1">
    <citation type="submission" date="2018-01" db="EMBL/GenBank/DDBJ databases">
        <authorList>
            <person name="Gaut B.S."/>
            <person name="Morton B.R."/>
            <person name="Clegg M.T."/>
            <person name="Duvall M.R."/>
        </authorList>
    </citation>
    <scope>NUCLEOTIDE SEQUENCE [LARGE SCALE GENOMIC DNA]</scope>
    <source>
        <strain evidence="2">GP69</strain>
    </source>
</reference>
<proteinExistence type="predicted"/>
<evidence type="ECO:0000256" key="1">
    <source>
        <dbReference type="SAM" id="MobiDB-lite"/>
    </source>
</evidence>
<name>A0A2K4ZKK6_9FIRM</name>